<dbReference type="InterPro" id="IPR011701">
    <property type="entry name" value="MFS"/>
</dbReference>
<keyword evidence="4" id="KW-1185">Reference proteome</keyword>
<evidence type="ECO:0000313" key="4">
    <source>
        <dbReference type="Proteomes" id="UP000199163"/>
    </source>
</evidence>
<feature type="transmembrane region" description="Helical" evidence="2">
    <location>
        <begin position="59"/>
        <end position="84"/>
    </location>
</feature>
<feature type="transmembrane region" description="Helical" evidence="2">
    <location>
        <begin position="149"/>
        <end position="171"/>
    </location>
</feature>
<feature type="transmembrane region" description="Helical" evidence="2">
    <location>
        <begin position="183"/>
        <end position="210"/>
    </location>
</feature>
<accession>A0A1G8CUV0</accession>
<feature type="transmembrane region" description="Helical" evidence="2">
    <location>
        <begin position="395"/>
        <end position="414"/>
    </location>
</feature>
<feature type="transmembrane region" description="Helical" evidence="2">
    <location>
        <begin position="326"/>
        <end position="347"/>
    </location>
</feature>
<proteinExistence type="predicted"/>
<dbReference type="Pfam" id="PF07690">
    <property type="entry name" value="MFS_1"/>
    <property type="match status" value="1"/>
</dbReference>
<organism evidence="3 4">
    <name type="scientific">Alteribacillus persepolensis</name>
    <dbReference type="NCBI Taxonomy" id="568899"/>
    <lineage>
        <taxon>Bacteria</taxon>
        <taxon>Bacillati</taxon>
        <taxon>Bacillota</taxon>
        <taxon>Bacilli</taxon>
        <taxon>Bacillales</taxon>
        <taxon>Bacillaceae</taxon>
        <taxon>Alteribacillus</taxon>
    </lineage>
</organism>
<protein>
    <submittedName>
        <fullName evidence="3">MFS transporter, YQGE family, putative transporter</fullName>
    </submittedName>
</protein>
<dbReference type="SUPFAM" id="SSF103473">
    <property type="entry name" value="MFS general substrate transporter"/>
    <property type="match status" value="1"/>
</dbReference>
<dbReference type="Gene3D" id="1.20.1250.20">
    <property type="entry name" value="MFS general substrate transporter like domains"/>
    <property type="match status" value="1"/>
</dbReference>
<keyword evidence="2" id="KW-0812">Transmembrane</keyword>
<dbReference type="PANTHER" id="PTHR23526:SF2">
    <property type="entry name" value="MAJOR FACILITATOR SUPERFAMILY (MFS) PROFILE DOMAIN-CONTAINING PROTEIN"/>
    <property type="match status" value="1"/>
</dbReference>
<comment type="subcellular location">
    <subcellularLocation>
        <location evidence="1">Cell membrane</location>
        <topology evidence="1">Multi-pass membrane protein</topology>
    </subcellularLocation>
</comment>
<evidence type="ECO:0000313" key="3">
    <source>
        <dbReference type="EMBL" id="SDH49317.1"/>
    </source>
</evidence>
<feature type="transmembrane region" description="Helical" evidence="2">
    <location>
        <begin position="96"/>
        <end position="116"/>
    </location>
</feature>
<dbReference type="InterPro" id="IPR036259">
    <property type="entry name" value="MFS_trans_sf"/>
</dbReference>
<dbReference type="Proteomes" id="UP000199163">
    <property type="component" value="Unassembled WGS sequence"/>
</dbReference>
<evidence type="ECO:0000256" key="2">
    <source>
        <dbReference type="SAM" id="Phobius"/>
    </source>
</evidence>
<feature type="transmembrane region" description="Helical" evidence="2">
    <location>
        <begin position="216"/>
        <end position="235"/>
    </location>
</feature>
<keyword evidence="2" id="KW-1133">Transmembrane helix</keyword>
<feature type="transmembrane region" description="Helical" evidence="2">
    <location>
        <begin position="272"/>
        <end position="290"/>
    </location>
</feature>
<feature type="transmembrane region" description="Helical" evidence="2">
    <location>
        <begin position="123"/>
        <end position="143"/>
    </location>
</feature>
<feature type="transmembrane region" description="Helical" evidence="2">
    <location>
        <begin position="353"/>
        <end position="375"/>
    </location>
</feature>
<dbReference type="GO" id="GO:0022857">
    <property type="term" value="F:transmembrane transporter activity"/>
    <property type="evidence" value="ECO:0007669"/>
    <property type="project" value="InterPro"/>
</dbReference>
<sequence length="467" mass="51264">MAIQGPGDFLFKKLRIVAANIAVHSPLGFAAQYGQGGWGTMAKSIAKIFLGDVHVTKNLVLLLVIGGLYAISIALSNTFVNIFLWKQSGEVSDIALYQLASVATQPVAFLIAGYISKKADRIISLRLGVFILTAFYLTVLFAGDKADNILVLLGILLGMGFGFYWLGYNVLTFEITEPDTRDFFNGFAGLLTSFAGMIGPISAGAIITWLPDTRGYEAIFFISFVLFITAVLLSFKMKHRHAEGPLRVNKAVAEIKENTAWRKVLYSHFIQGLREGIFVFVIVLWVYMATNSELALGSYGLVTSAVSFAGYFLVSRFLKPFQRKRAIFIGGILLFGAVFLIVFNLSYPLLMTYGIIVSAAYPLLLVPYVSLTYDVLGQATSAGAMRVEYLITKEWFINGGRAASIILLLLGIAIWDDKQIIPLLMVICGSGHFFIYFLIRGIKMKSMRNKKDANSGMPENGGGDSLN</sequence>
<keyword evidence="2" id="KW-0472">Membrane</keyword>
<reference evidence="4" key="1">
    <citation type="submission" date="2016-10" db="EMBL/GenBank/DDBJ databases">
        <authorList>
            <person name="Varghese N."/>
            <person name="Submissions S."/>
        </authorList>
    </citation>
    <scope>NUCLEOTIDE SEQUENCE [LARGE SCALE GENOMIC DNA]</scope>
    <source>
        <strain evidence="4">DSM 21632</strain>
    </source>
</reference>
<name>A0A1G8CUV0_9BACI</name>
<feature type="transmembrane region" description="Helical" evidence="2">
    <location>
        <begin position="296"/>
        <end position="314"/>
    </location>
</feature>
<evidence type="ECO:0000256" key="1">
    <source>
        <dbReference type="ARBA" id="ARBA00004651"/>
    </source>
</evidence>
<gene>
    <name evidence="3" type="ORF">SAMN05192534_10693</name>
</gene>
<dbReference type="GO" id="GO:0005886">
    <property type="term" value="C:plasma membrane"/>
    <property type="evidence" value="ECO:0007669"/>
    <property type="project" value="UniProtKB-SubCell"/>
</dbReference>
<feature type="transmembrane region" description="Helical" evidence="2">
    <location>
        <begin position="420"/>
        <end position="439"/>
    </location>
</feature>
<dbReference type="EMBL" id="FNDK01000006">
    <property type="protein sequence ID" value="SDH49317.1"/>
    <property type="molecule type" value="Genomic_DNA"/>
</dbReference>
<dbReference type="InterPro" id="IPR052528">
    <property type="entry name" value="Sugar_transport-like"/>
</dbReference>
<dbReference type="STRING" id="568899.SAMN05192534_10693"/>
<dbReference type="PANTHER" id="PTHR23526">
    <property type="entry name" value="INTEGRAL MEMBRANE TRANSPORT PROTEIN-RELATED"/>
    <property type="match status" value="1"/>
</dbReference>
<dbReference type="AlphaFoldDB" id="A0A1G8CUV0"/>